<evidence type="ECO:0000313" key="5">
    <source>
        <dbReference type="EMBL" id="SUZ66757.1"/>
    </source>
</evidence>
<feature type="region of interest" description="Disordered" evidence="3">
    <location>
        <begin position="792"/>
        <end position="817"/>
    </location>
</feature>
<dbReference type="SUPFAM" id="SSF51445">
    <property type="entry name" value="(Trans)glycosidases"/>
    <property type="match status" value="1"/>
</dbReference>
<dbReference type="SMART" id="SM01217">
    <property type="entry name" value="Fn3_like"/>
    <property type="match status" value="1"/>
</dbReference>
<dbReference type="PROSITE" id="PS00775">
    <property type="entry name" value="GLYCOSYL_HYDROL_F3"/>
    <property type="match status" value="1"/>
</dbReference>
<gene>
    <name evidence="5" type="ORF">METZ01_LOCUS19611</name>
</gene>
<dbReference type="InterPro" id="IPR036962">
    <property type="entry name" value="Glyco_hydro_3_N_sf"/>
</dbReference>
<dbReference type="PROSITE" id="PS51820">
    <property type="entry name" value="PA14"/>
    <property type="match status" value="1"/>
</dbReference>
<dbReference type="Gene3D" id="3.20.20.300">
    <property type="entry name" value="Glycoside hydrolase, family 3, N-terminal domain"/>
    <property type="match status" value="1"/>
</dbReference>
<dbReference type="PANTHER" id="PTHR42715:SF3">
    <property type="entry name" value="BETA-GLUCOSIDASE B-RELATED"/>
    <property type="match status" value="1"/>
</dbReference>
<dbReference type="GO" id="GO:0008422">
    <property type="term" value="F:beta-glucosidase activity"/>
    <property type="evidence" value="ECO:0007669"/>
    <property type="project" value="TreeGrafter"/>
</dbReference>
<dbReference type="EMBL" id="UINC01000993">
    <property type="protein sequence ID" value="SUZ66757.1"/>
    <property type="molecule type" value="Genomic_DNA"/>
</dbReference>
<dbReference type="Pfam" id="PF07691">
    <property type="entry name" value="PA14"/>
    <property type="match status" value="1"/>
</dbReference>
<dbReference type="Pfam" id="PF00933">
    <property type="entry name" value="Glyco_hydro_3"/>
    <property type="match status" value="1"/>
</dbReference>
<dbReference type="SMART" id="SM00758">
    <property type="entry name" value="PA14"/>
    <property type="match status" value="1"/>
</dbReference>
<feature type="domain" description="PA14" evidence="4">
    <location>
        <begin position="399"/>
        <end position="548"/>
    </location>
</feature>
<sequence>MGERIDRLLVDLTLAEKVALMGGRDLWSVQPVDRLGIPSLKVTDGPNGARGTGMLGTGTPSVCIPCGTALGATWNPELVEELGGVLAAETRARGCHVLLAPTVNLHRTPLGGRNFECMSEDPFLTGRIAVGFIRGVQAGGVGTTVKHFVANDSEFERTTISSEVDERTLREVSMRPFQMAVAEGGAWGVMASYNRVNGTYAAENRWMLDTVLRGEWSFDGIVVSDWFGTRSTGPSVTAGLDLEMPGPPHWYGERLVEAVEAGEVPELVLDRAVRRLLLLAERTRAFEEPHLREEEELNELAHRLLARRAAAEAMVLLKNDRLLPLAVDRLSNLAVIGPNAAAAMIMGGGSSALVAQHETSPLDALVDRLGERLEIRYEPGVVTDRSAQPLGGRTTERSDGQRGFDVVYFDSTDWTGPEVGTSTFRDGRILHFDRVPGVSDLRSFSFRATTTFTPAVDGNHALTLVQAGRARLLVDGQVVVDGIAQPMPLGEEFFGMGSAEADAAVPMVAGRPVEVTVEWTSEGAAFISGAKVGVRTPSPDDLMDRAVAAATEADVVVLVVGTNHDWETEGRDRESMDLPGDQPELIRRVCAANSDTVVVVNAGSVVTSDWADVAPAVLQTWFGGQEMADALVDVLVGDDEPSGRLPTTVPHRLQDTPAFLHYPGENGRVVYGEGLFTGYRWYDARDLPVAFPFGHGLGYTEFSWGEPSLGEVPTVADLESGATLMVTVPVTNVGDRAGSEVVQCYVAPLAPRLTRPVRELQGFAKVRLEPGESADVVVGLGHRAFAYWDPGDPGYSQRSSRSPVAAGQGVASRDEPGWHIDPGSCELHIGLSSADIRAIIPLDLQ</sequence>
<dbReference type="Pfam" id="PF01915">
    <property type="entry name" value="Glyco_hydro_3_C"/>
    <property type="match status" value="1"/>
</dbReference>
<name>A0A381PKP8_9ZZZZ</name>
<dbReference type="InterPro" id="IPR017853">
    <property type="entry name" value="GH"/>
</dbReference>
<keyword evidence="2" id="KW-0378">Hydrolase</keyword>
<dbReference type="PRINTS" id="PR00133">
    <property type="entry name" value="GLHYDRLASE3"/>
</dbReference>
<reference evidence="5" key="1">
    <citation type="submission" date="2018-05" db="EMBL/GenBank/DDBJ databases">
        <authorList>
            <person name="Lanie J.A."/>
            <person name="Ng W.-L."/>
            <person name="Kazmierczak K.M."/>
            <person name="Andrzejewski T.M."/>
            <person name="Davidsen T.M."/>
            <person name="Wayne K.J."/>
            <person name="Tettelin H."/>
            <person name="Glass J.I."/>
            <person name="Rusch D."/>
            <person name="Podicherti R."/>
            <person name="Tsui H.-C.T."/>
            <person name="Winkler M.E."/>
        </authorList>
    </citation>
    <scope>NUCLEOTIDE SEQUENCE</scope>
</reference>
<dbReference type="GO" id="GO:0009251">
    <property type="term" value="P:glucan catabolic process"/>
    <property type="evidence" value="ECO:0007669"/>
    <property type="project" value="TreeGrafter"/>
</dbReference>
<dbReference type="Gene3D" id="2.60.40.10">
    <property type="entry name" value="Immunoglobulins"/>
    <property type="match status" value="1"/>
</dbReference>
<evidence type="ECO:0000259" key="4">
    <source>
        <dbReference type="PROSITE" id="PS51820"/>
    </source>
</evidence>
<dbReference type="SUPFAM" id="SSF52279">
    <property type="entry name" value="Beta-D-glucan exohydrolase, C-terminal domain"/>
    <property type="match status" value="1"/>
</dbReference>
<dbReference type="InterPro" id="IPR002772">
    <property type="entry name" value="Glyco_hydro_3_C"/>
</dbReference>
<dbReference type="Gene3D" id="3.40.50.1700">
    <property type="entry name" value="Glycoside hydrolase family 3 C-terminal domain"/>
    <property type="match status" value="1"/>
</dbReference>
<evidence type="ECO:0000256" key="3">
    <source>
        <dbReference type="SAM" id="MobiDB-lite"/>
    </source>
</evidence>
<dbReference type="PANTHER" id="PTHR42715">
    <property type="entry name" value="BETA-GLUCOSIDASE"/>
    <property type="match status" value="1"/>
</dbReference>
<proteinExistence type="inferred from homology"/>
<accession>A0A381PKP8</accession>
<dbReference type="InterPro" id="IPR011658">
    <property type="entry name" value="PA14_dom"/>
</dbReference>
<comment type="similarity">
    <text evidence="1">Belongs to the glycosyl hydrolase 3 family.</text>
</comment>
<dbReference type="InterPro" id="IPR050288">
    <property type="entry name" value="Cellulose_deg_GH3"/>
</dbReference>
<protein>
    <recommendedName>
        <fullName evidence="4">PA14 domain-containing protein</fullName>
    </recommendedName>
</protein>
<dbReference type="InterPro" id="IPR036881">
    <property type="entry name" value="Glyco_hydro_3_C_sf"/>
</dbReference>
<dbReference type="InterPro" id="IPR037524">
    <property type="entry name" value="PA14/GLEYA"/>
</dbReference>
<dbReference type="InterPro" id="IPR019800">
    <property type="entry name" value="Glyco_hydro_3_AS"/>
</dbReference>
<dbReference type="InterPro" id="IPR026891">
    <property type="entry name" value="Fn3-like"/>
</dbReference>
<dbReference type="InterPro" id="IPR013783">
    <property type="entry name" value="Ig-like_fold"/>
</dbReference>
<dbReference type="Gene3D" id="2.60.120.260">
    <property type="entry name" value="Galactose-binding domain-like"/>
    <property type="match status" value="1"/>
</dbReference>
<organism evidence="5">
    <name type="scientific">marine metagenome</name>
    <dbReference type="NCBI Taxonomy" id="408172"/>
    <lineage>
        <taxon>unclassified sequences</taxon>
        <taxon>metagenomes</taxon>
        <taxon>ecological metagenomes</taxon>
    </lineage>
</organism>
<dbReference type="InterPro" id="IPR001764">
    <property type="entry name" value="Glyco_hydro_3_N"/>
</dbReference>
<dbReference type="Pfam" id="PF14310">
    <property type="entry name" value="Fn3-like"/>
    <property type="match status" value="1"/>
</dbReference>
<evidence type="ECO:0000256" key="2">
    <source>
        <dbReference type="ARBA" id="ARBA00022801"/>
    </source>
</evidence>
<evidence type="ECO:0000256" key="1">
    <source>
        <dbReference type="ARBA" id="ARBA00005336"/>
    </source>
</evidence>
<dbReference type="AlphaFoldDB" id="A0A381PKP8"/>